<dbReference type="InterPro" id="IPR009014">
    <property type="entry name" value="Transketo_C/PFOR_II"/>
</dbReference>
<dbReference type="Gene3D" id="3.40.50.920">
    <property type="match status" value="1"/>
</dbReference>
<evidence type="ECO:0000256" key="6">
    <source>
        <dbReference type="ARBA" id="ARBA00011738"/>
    </source>
</evidence>
<comment type="catalytic activity">
    <reaction evidence="13 20">
        <text>D-sedoheptulose 7-phosphate + D-glyceraldehyde 3-phosphate = aldehydo-D-ribose 5-phosphate + D-xylulose 5-phosphate</text>
        <dbReference type="Rhea" id="RHEA:10508"/>
        <dbReference type="ChEBI" id="CHEBI:57483"/>
        <dbReference type="ChEBI" id="CHEBI:57737"/>
        <dbReference type="ChEBI" id="CHEBI:58273"/>
        <dbReference type="ChEBI" id="CHEBI:59776"/>
        <dbReference type="EC" id="2.2.1.1"/>
    </reaction>
</comment>
<comment type="cofactor">
    <cofactor evidence="2">
        <name>Mn(2+)</name>
        <dbReference type="ChEBI" id="CHEBI:29035"/>
    </cofactor>
</comment>
<dbReference type="InterPro" id="IPR033247">
    <property type="entry name" value="Transketolase_fam"/>
</dbReference>
<dbReference type="SUPFAM" id="SSF52518">
    <property type="entry name" value="Thiamin diphosphate-binding fold (THDP-binding)"/>
    <property type="match status" value="2"/>
</dbReference>
<evidence type="ECO:0000256" key="13">
    <source>
        <dbReference type="ARBA" id="ARBA00049473"/>
    </source>
</evidence>
<dbReference type="Gene3D" id="3.40.50.970">
    <property type="match status" value="2"/>
</dbReference>
<feature type="domain" description="Transketolase-like pyrimidine-binding" evidence="22">
    <location>
        <begin position="350"/>
        <end position="521"/>
    </location>
</feature>
<dbReference type="InterPro" id="IPR029061">
    <property type="entry name" value="THDP-binding"/>
</dbReference>
<dbReference type="InterPro" id="IPR049557">
    <property type="entry name" value="Transketolase_CS"/>
</dbReference>
<keyword evidence="24" id="KW-1185">Reference proteome</keyword>
<feature type="region of interest" description="Disordered" evidence="21">
    <location>
        <begin position="94"/>
        <end position="114"/>
    </location>
</feature>
<feature type="binding site" evidence="16">
    <location>
        <position position="469"/>
    </location>
    <ligand>
        <name>substrate</name>
    </ligand>
</feature>
<dbReference type="NCBIfam" id="TIGR00232">
    <property type="entry name" value="tktlase_bact"/>
    <property type="match status" value="1"/>
</dbReference>
<evidence type="ECO:0000256" key="4">
    <source>
        <dbReference type="ARBA" id="ARBA00002931"/>
    </source>
</evidence>
<dbReference type="InterPro" id="IPR005478">
    <property type="entry name" value="Transketolase_bac-like"/>
</dbReference>
<comment type="similarity">
    <text evidence="5 20">Belongs to the transketolase family.</text>
</comment>
<dbReference type="InterPro" id="IPR005475">
    <property type="entry name" value="Transketolase-like_Pyr-bd"/>
</dbReference>
<dbReference type="Pfam" id="PF22613">
    <property type="entry name" value="Transketolase_C_1"/>
    <property type="match status" value="1"/>
</dbReference>
<comment type="cofactor">
    <cofactor evidence="17">
        <name>thiamine diphosphate</name>
        <dbReference type="ChEBI" id="CHEBI:58937"/>
    </cofactor>
    <text evidence="17">Binds 1 thiamine pyrophosphate per subunit. During the reaction, the substrate forms a covalent intermediate with the cofactor.</text>
</comment>
<comment type="cofactor">
    <cofactor evidence="3">
        <name>Co(2+)</name>
        <dbReference type="ChEBI" id="CHEBI:48828"/>
    </cofactor>
</comment>
<dbReference type="FunCoup" id="U2FS02">
    <property type="interactions" value="353"/>
</dbReference>
<dbReference type="GO" id="GO:0004802">
    <property type="term" value="F:transketolase activity"/>
    <property type="evidence" value="ECO:0007669"/>
    <property type="project" value="UniProtKB-UniRule"/>
</dbReference>
<feature type="site" description="Important for catalytic activity" evidence="19">
    <location>
        <position position="25"/>
    </location>
</feature>
<dbReference type="Pfam" id="PF00456">
    <property type="entry name" value="Transketolase_N"/>
    <property type="match status" value="1"/>
</dbReference>
<evidence type="ECO:0000256" key="10">
    <source>
        <dbReference type="ARBA" id="ARBA00022837"/>
    </source>
</evidence>
<feature type="active site" description="Proton donor" evidence="15">
    <location>
        <position position="407"/>
    </location>
</feature>
<feature type="binding site" evidence="16">
    <location>
        <position position="353"/>
    </location>
    <ligand>
        <name>substrate</name>
    </ligand>
</feature>
<dbReference type="EC" id="2.2.1.1" evidence="7 14"/>
<feature type="binding site" evidence="18">
    <location>
        <position position="154"/>
    </location>
    <ligand>
        <name>Mg(2+)</name>
        <dbReference type="ChEBI" id="CHEBI:18420"/>
    </ligand>
</feature>
<sequence>MIQKQAIDAIRVLGIDGINKANSGHPGIVLGAAPMTYTLFTKQLRVNPSVSEWVNRDRFVLAAGHGSMLLYTMLHLSGFNVSIDDIKEFRQLGSKTPGHPEYGHTEGVDATSGPLGQGIPTAMGMAMAERFLAEKYNKDDIEIFDHYTYALCGDGDLMEGVTSEASSLAGHLGLGKLIVLYDSNDISLDGETDISFTENVMKKYEAYGWHVVLVEDGTDPEAINKAIEEAKQVTDKPSMIEIKTVIGYGAPLQGTHKVHGAPLGEEGAVKAKEVYGWKHDAFHVPEEVYNHFNQEVNERGTNAYTEWEQKLNAYKEKYPEDYKELSKLFNKELPVDLEEVLPKFELGSNEATRASSGKCINAIAKVMPNFLGGSADLAGSNKTNIDGEGVYGKDSFKDRNIYFGVREFSMACMLNGMSLHSGLRVFGATFFVFSDYLKPAVRLSALMNQPIIYVLTHDSIAVGEDGPTHQPVEQLAMLRSIPNVQVIRPSDGNETAAAWNLALQTTDRPTVLVLTRQGVKTVTESNFENVKKGAYILREAKDKANIDGILIASGSESELVVDAKETLEKDGLSIRVVNMPCVNRFDEQPTEYKEEVLPSDVRKRIYVEMGTEYGLYKYVGLDGKVMGVNTFGASGVGNQVIEEYGFTVENVVEEFKKL</sequence>
<comment type="function">
    <text evidence="4 20">Catalyzes the transfer of a two-carbon ketol group from a ketose donor to an aldose acceptor, via a covalent intermediate with the cofactor thiamine pyrophosphate.</text>
</comment>
<evidence type="ECO:0000256" key="7">
    <source>
        <dbReference type="ARBA" id="ARBA00013152"/>
    </source>
</evidence>
<accession>U2FS02</accession>
<dbReference type="PROSITE" id="PS00801">
    <property type="entry name" value="TRANSKETOLASE_1"/>
    <property type="match status" value="1"/>
</dbReference>
<evidence type="ECO:0000256" key="21">
    <source>
        <dbReference type="SAM" id="MobiDB-lite"/>
    </source>
</evidence>
<dbReference type="eggNOG" id="COG0021">
    <property type="taxonomic scope" value="Bacteria"/>
</dbReference>
<gene>
    <name evidence="23" type="primary">tkt2</name>
    <name evidence="23" type="ORF">HLPCO_000410</name>
</gene>
<keyword evidence="9 18" id="KW-0479">Metal-binding</keyword>
<evidence type="ECO:0000256" key="12">
    <source>
        <dbReference type="ARBA" id="ARBA00023052"/>
    </source>
</evidence>
<keyword evidence="10 20" id="KW-0106">Calcium</keyword>
<evidence type="ECO:0000256" key="9">
    <source>
        <dbReference type="ARBA" id="ARBA00022723"/>
    </source>
</evidence>
<dbReference type="Proteomes" id="UP000005707">
    <property type="component" value="Unassembled WGS sequence"/>
</dbReference>
<feature type="binding site" evidence="16">
    <location>
        <position position="259"/>
    </location>
    <ligand>
        <name>substrate</name>
    </ligand>
</feature>
<dbReference type="CDD" id="cd07033">
    <property type="entry name" value="TPP_PYR_DXS_TK_like"/>
    <property type="match status" value="1"/>
</dbReference>
<dbReference type="GO" id="GO:0006098">
    <property type="term" value="P:pentose-phosphate shunt"/>
    <property type="evidence" value="ECO:0007669"/>
    <property type="project" value="TreeGrafter"/>
</dbReference>
<evidence type="ECO:0000256" key="20">
    <source>
        <dbReference type="RuleBase" id="RU004996"/>
    </source>
</evidence>
<proteinExistence type="inferred from homology"/>
<reference evidence="23 24" key="1">
    <citation type="journal article" date="2011" name="J. Bacteriol.">
        <title>Genome sequence of Haloplasma contractile, an unusual contractile bacterium from a deep-sea anoxic brine lake.</title>
        <authorList>
            <person name="Antunes A."/>
            <person name="Alam I."/>
            <person name="El Dorry H."/>
            <person name="Siam R."/>
            <person name="Robertson A."/>
            <person name="Bajic V.B."/>
            <person name="Stingl U."/>
        </authorList>
    </citation>
    <scope>NUCLEOTIDE SEQUENCE [LARGE SCALE GENOMIC DNA]</scope>
    <source>
        <strain evidence="23 24">SSD-17B</strain>
    </source>
</reference>
<dbReference type="InterPro" id="IPR055152">
    <property type="entry name" value="Transketolase-like_C_2"/>
</dbReference>
<dbReference type="InParanoid" id="U2FS02"/>
<dbReference type="GO" id="GO:0046872">
    <property type="term" value="F:metal ion binding"/>
    <property type="evidence" value="ECO:0007669"/>
    <property type="project" value="UniProtKB-KW"/>
</dbReference>
<comment type="cofactor">
    <cofactor evidence="18">
        <name>Mg(2+)</name>
        <dbReference type="ChEBI" id="CHEBI:18420"/>
    </cofactor>
    <text evidence="18">Binds 1 Mg(2+) ion per subunit. Can also utilize other divalent metal cations, such as Ca(2+), Mn(2+) and Co(2+).</text>
</comment>
<dbReference type="FunFam" id="3.40.50.970:FF:000045">
    <property type="entry name" value="Transketolase"/>
    <property type="match status" value="1"/>
</dbReference>
<evidence type="ECO:0000256" key="3">
    <source>
        <dbReference type="ARBA" id="ARBA00001941"/>
    </source>
</evidence>
<feature type="binding site" evidence="17">
    <location>
        <position position="65"/>
    </location>
    <ligand>
        <name>thiamine diphosphate</name>
        <dbReference type="ChEBI" id="CHEBI:58937"/>
    </ligand>
</feature>
<dbReference type="SUPFAM" id="SSF52922">
    <property type="entry name" value="TK C-terminal domain-like"/>
    <property type="match status" value="1"/>
</dbReference>
<protein>
    <recommendedName>
        <fullName evidence="7 14">Transketolase</fullName>
        <ecNumber evidence="7 14">2.2.1.1</ecNumber>
    </recommendedName>
</protein>
<dbReference type="InterPro" id="IPR020826">
    <property type="entry name" value="Transketolase_BS"/>
</dbReference>
<dbReference type="AlphaFoldDB" id="U2FS02"/>
<evidence type="ECO:0000256" key="19">
    <source>
        <dbReference type="PIRSR" id="PIRSR605478-5"/>
    </source>
</evidence>
<dbReference type="EMBL" id="AFNU02000001">
    <property type="protein sequence ID" value="ERJ13744.1"/>
    <property type="molecule type" value="Genomic_DNA"/>
</dbReference>
<evidence type="ECO:0000256" key="5">
    <source>
        <dbReference type="ARBA" id="ARBA00007131"/>
    </source>
</evidence>
<comment type="subunit">
    <text evidence="6 20">Homodimer.</text>
</comment>
<keyword evidence="11 18" id="KW-0460">Magnesium</keyword>
<keyword evidence="12 17" id="KW-0786">Thiamine pyrophosphate</keyword>
<comment type="caution">
    <text evidence="23">The sequence shown here is derived from an EMBL/GenBank/DDBJ whole genome shotgun (WGS) entry which is preliminary data.</text>
</comment>
<feature type="binding site" evidence="16">
    <location>
        <position position="465"/>
    </location>
    <ligand>
        <name>substrate</name>
    </ligand>
</feature>
<feature type="site" description="Important for catalytic activity" evidence="19">
    <location>
        <position position="259"/>
    </location>
</feature>
<evidence type="ECO:0000256" key="17">
    <source>
        <dbReference type="PIRSR" id="PIRSR605478-3"/>
    </source>
</evidence>
<reference evidence="23 24" key="2">
    <citation type="journal article" date="2013" name="PLoS ONE">
        <title>INDIGO - INtegrated Data Warehouse of MIcrobial GenOmes with Examples from the Red Sea Extremophiles.</title>
        <authorList>
            <person name="Alam I."/>
            <person name="Antunes A."/>
            <person name="Kamau A.A."/>
            <person name="Ba Alawi W."/>
            <person name="Kalkatawi M."/>
            <person name="Stingl U."/>
            <person name="Bajic V.B."/>
        </authorList>
    </citation>
    <scope>NUCLEOTIDE SEQUENCE [LARGE SCALE GENOMIC DNA]</scope>
    <source>
        <strain evidence="23 24">SSD-17B</strain>
    </source>
</reference>
<keyword evidence="8 20" id="KW-0808">Transferase</keyword>
<comment type="cofactor">
    <cofactor evidence="1">
        <name>Ca(2+)</name>
        <dbReference type="ChEBI" id="CHEBI:29108"/>
    </cofactor>
</comment>
<dbReference type="RefSeq" id="WP_008826149.1">
    <property type="nucleotide sequence ID" value="NZ_AFNU02000001.1"/>
</dbReference>
<evidence type="ECO:0000256" key="16">
    <source>
        <dbReference type="PIRSR" id="PIRSR605478-2"/>
    </source>
</evidence>
<evidence type="ECO:0000256" key="14">
    <source>
        <dbReference type="NCBIfam" id="TIGR00232"/>
    </source>
</evidence>
<feature type="binding site" evidence="17">
    <location>
        <begin position="113"/>
        <end position="115"/>
    </location>
    <ligand>
        <name>thiamine diphosphate</name>
        <dbReference type="ChEBI" id="CHEBI:58937"/>
    </ligand>
</feature>
<dbReference type="GO" id="GO:0005829">
    <property type="term" value="C:cytosol"/>
    <property type="evidence" value="ECO:0007669"/>
    <property type="project" value="TreeGrafter"/>
</dbReference>
<dbReference type="CDD" id="cd02012">
    <property type="entry name" value="TPP_TK"/>
    <property type="match status" value="1"/>
</dbReference>
<feature type="binding site" evidence="16">
    <location>
        <position position="380"/>
    </location>
    <ligand>
        <name>substrate</name>
    </ligand>
</feature>
<feature type="binding site" evidence="17">
    <location>
        <position position="155"/>
    </location>
    <ligand>
        <name>thiamine diphosphate</name>
        <dbReference type="ChEBI" id="CHEBI:58937"/>
    </ligand>
</feature>
<dbReference type="STRING" id="1033810.HLPCO_000410"/>
<dbReference type="SMART" id="SM00861">
    <property type="entry name" value="Transket_pyr"/>
    <property type="match status" value="1"/>
</dbReference>
<feature type="binding site" evidence="16">
    <location>
        <position position="516"/>
    </location>
    <ligand>
        <name>substrate</name>
    </ligand>
</feature>
<evidence type="ECO:0000256" key="2">
    <source>
        <dbReference type="ARBA" id="ARBA00001936"/>
    </source>
</evidence>
<feature type="binding site" evidence="17">
    <location>
        <position position="433"/>
    </location>
    <ligand>
        <name>thiamine diphosphate</name>
        <dbReference type="ChEBI" id="CHEBI:58937"/>
    </ligand>
</feature>
<evidence type="ECO:0000313" key="24">
    <source>
        <dbReference type="Proteomes" id="UP000005707"/>
    </source>
</evidence>
<feature type="binding site" evidence="16">
    <location>
        <position position="457"/>
    </location>
    <ligand>
        <name>substrate</name>
    </ligand>
</feature>
<evidence type="ECO:0000256" key="11">
    <source>
        <dbReference type="ARBA" id="ARBA00022842"/>
    </source>
</evidence>
<dbReference type="PANTHER" id="PTHR43522">
    <property type="entry name" value="TRANSKETOLASE"/>
    <property type="match status" value="1"/>
</dbReference>
<feature type="binding site" evidence="18">
    <location>
        <position position="186"/>
    </location>
    <ligand>
        <name>Mg(2+)</name>
        <dbReference type="ChEBI" id="CHEBI:18420"/>
    </ligand>
</feature>
<dbReference type="PROSITE" id="PS00802">
    <property type="entry name" value="TRANSKETOLASE_2"/>
    <property type="match status" value="1"/>
</dbReference>
<feature type="binding site" evidence="17">
    <location>
        <position position="184"/>
    </location>
    <ligand>
        <name>thiamine diphosphate</name>
        <dbReference type="ChEBI" id="CHEBI:58937"/>
    </ligand>
</feature>
<dbReference type="InterPro" id="IPR005474">
    <property type="entry name" value="Transketolase_N"/>
</dbReference>
<name>U2FS02_9MOLU</name>
<evidence type="ECO:0000256" key="15">
    <source>
        <dbReference type="PIRSR" id="PIRSR605478-1"/>
    </source>
</evidence>
<evidence type="ECO:0000256" key="18">
    <source>
        <dbReference type="PIRSR" id="PIRSR605478-4"/>
    </source>
</evidence>
<evidence type="ECO:0000256" key="8">
    <source>
        <dbReference type="ARBA" id="ARBA00022679"/>
    </source>
</evidence>
<dbReference type="PANTHER" id="PTHR43522:SF2">
    <property type="entry name" value="TRANSKETOLASE 1-RELATED"/>
    <property type="match status" value="1"/>
</dbReference>
<organism evidence="23 24">
    <name type="scientific">Haloplasma contractile SSD-17B</name>
    <dbReference type="NCBI Taxonomy" id="1033810"/>
    <lineage>
        <taxon>Bacteria</taxon>
        <taxon>Bacillati</taxon>
        <taxon>Mycoplasmatota</taxon>
        <taxon>Mollicutes</taxon>
        <taxon>Haloplasmatales</taxon>
        <taxon>Haloplasmataceae</taxon>
        <taxon>Haloplasma</taxon>
    </lineage>
</organism>
<dbReference type="FunFam" id="3.40.50.920:FF:000003">
    <property type="entry name" value="Transketolase"/>
    <property type="match status" value="1"/>
</dbReference>
<comment type="cofactor">
    <cofactor evidence="20">
        <name>Mg(2+)</name>
        <dbReference type="ChEBI" id="CHEBI:18420"/>
    </cofactor>
    <cofactor evidence="20">
        <name>Ca(2+)</name>
        <dbReference type="ChEBI" id="CHEBI:29108"/>
    </cofactor>
    <cofactor evidence="20">
        <name>Mn(2+)</name>
        <dbReference type="ChEBI" id="CHEBI:29035"/>
    </cofactor>
    <cofactor evidence="20">
        <name>Co(2+)</name>
        <dbReference type="ChEBI" id="CHEBI:48828"/>
    </cofactor>
    <text evidence="20">Binds 1 Mg(2+) ion per subunit. Can also utilize other divalent metal cations, such as Ca(2+), Mn(2+) and Co(2+).</text>
</comment>
<evidence type="ECO:0000256" key="1">
    <source>
        <dbReference type="ARBA" id="ARBA00001913"/>
    </source>
</evidence>
<feature type="binding site" evidence="18">
    <location>
        <position position="184"/>
    </location>
    <ligand>
        <name>Mg(2+)</name>
        <dbReference type="ChEBI" id="CHEBI:18420"/>
    </ligand>
</feature>
<evidence type="ECO:0000313" key="23">
    <source>
        <dbReference type="EMBL" id="ERJ13744.1"/>
    </source>
</evidence>
<dbReference type="FunFam" id="3.40.50.970:FF:000004">
    <property type="entry name" value="Transketolase"/>
    <property type="match status" value="1"/>
</dbReference>
<dbReference type="Pfam" id="PF02779">
    <property type="entry name" value="Transket_pyr"/>
    <property type="match status" value="1"/>
</dbReference>
<evidence type="ECO:0000259" key="22">
    <source>
        <dbReference type="SMART" id="SM00861"/>
    </source>
</evidence>
<feature type="binding site" evidence="16">
    <location>
        <position position="25"/>
    </location>
    <ligand>
        <name>substrate</name>
    </ligand>
</feature>
<dbReference type="OrthoDB" id="8732661at2"/>
<feature type="binding site" evidence="17">
    <location>
        <position position="259"/>
    </location>
    <ligand>
        <name>thiamine diphosphate</name>
        <dbReference type="ChEBI" id="CHEBI:58937"/>
    </ligand>
</feature>